<proteinExistence type="predicted"/>
<name>A0A9W7WDB3_TRIRA</name>
<evidence type="ECO:0000313" key="1">
    <source>
        <dbReference type="EMBL" id="KAI7793683.1"/>
    </source>
</evidence>
<accession>A0A9W7WDB3</accession>
<reference evidence="1" key="1">
    <citation type="submission" date="2021-02" db="EMBL/GenBank/DDBJ databases">
        <title>Comparative genomics reveals that relaxation of natural selection precedes convergent phenotypic evolution of cavefish.</title>
        <authorList>
            <person name="Peng Z."/>
        </authorList>
    </citation>
    <scope>NUCLEOTIDE SEQUENCE</scope>
    <source>
        <tissue evidence="1">Muscle</tissue>
    </source>
</reference>
<evidence type="ECO:0000313" key="2">
    <source>
        <dbReference type="Proteomes" id="UP001059041"/>
    </source>
</evidence>
<dbReference type="EMBL" id="JAFHDT010000022">
    <property type="protein sequence ID" value="KAI7793683.1"/>
    <property type="molecule type" value="Genomic_DNA"/>
</dbReference>
<dbReference type="Proteomes" id="UP001059041">
    <property type="component" value="Linkage Group LG22"/>
</dbReference>
<sequence>MISINSDDQNGLYQAVVQATGTKTKDPKKEALMLREKVKNEIQTNLQSYMPLLILQREYDLSNKTPRNTAVVQATGSMTAKSKKEALMLHEKVKNEVRAFGLFVPFCLIMVYEAITKQDKETWCQSTAESWIRTSVSVWIGGLLKISTRTVTLRSTQRFWKD</sequence>
<protein>
    <submittedName>
        <fullName evidence="1">Uncharacterized protein</fullName>
    </submittedName>
</protein>
<keyword evidence="2" id="KW-1185">Reference proteome</keyword>
<dbReference type="AlphaFoldDB" id="A0A9W7WDB3"/>
<comment type="caution">
    <text evidence="1">The sequence shown here is derived from an EMBL/GenBank/DDBJ whole genome shotgun (WGS) entry which is preliminary data.</text>
</comment>
<organism evidence="1 2">
    <name type="scientific">Triplophysa rosa</name>
    <name type="common">Cave loach</name>
    <dbReference type="NCBI Taxonomy" id="992332"/>
    <lineage>
        <taxon>Eukaryota</taxon>
        <taxon>Metazoa</taxon>
        <taxon>Chordata</taxon>
        <taxon>Craniata</taxon>
        <taxon>Vertebrata</taxon>
        <taxon>Euteleostomi</taxon>
        <taxon>Actinopterygii</taxon>
        <taxon>Neopterygii</taxon>
        <taxon>Teleostei</taxon>
        <taxon>Ostariophysi</taxon>
        <taxon>Cypriniformes</taxon>
        <taxon>Nemacheilidae</taxon>
        <taxon>Triplophysa</taxon>
    </lineage>
</organism>
<gene>
    <name evidence="1" type="ORF">IRJ41_025214</name>
</gene>